<organism evidence="4 5">
    <name type="scientific">Geodia barretti</name>
    <name type="common">Barrett's horny sponge</name>
    <dbReference type="NCBI Taxonomy" id="519541"/>
    <lineage>
        <taxon>Eukaryota</taxon>
        <taxon>Metazoa</taxon>
        <taxon>Porifera</taxon>
        <taxon>Demospongiae</taxon>
        <taxon>Heteroscleromorpha</taxon>
        <taxon>Tetractinellida</taxon>
        <taxon>Astrophorina</taxon>
        <taxon>Geodiidae</taxon>
        <taxon>Geodia</taxon>
    </lineage>
</organism>
<dbReference type="FunFam" id="2.30.29.30:FF:000248">
    <property type="entry name" value="TBC1 domain family member 2A isoform X1"/>
    <property type="match status" value="1"/>
</dbReference>
<feature type="compositionally biased region" description="Basic and acidic residues" evidence="2">
    <location>
        <begin position="238"/>
        <end position="258"/>
    </location>
</feature>
<dbReference type="AlphaFoldDB" id="A0AA35RVJ4"/>
<keyword evidence="5" id="KW-1185">Reference proteome</keyword>
<evidence type="ECO:0000259" key="3">
    <source>
        <dbReference type="PROSITE" id="PS50003"/>
    </source>
</evidence>
<dbReference type="CDD" id="cd01265">
    <property type="entry name" value="PH_TBC1D2A"/>
    <property type="match status" value="1"/>
</dbReference>
<dbReference type="InterPro" id="IPR001849">
    <property type="entry name" value="PH_domain"/>
</dbReference>
<name>A0AA35RVJ4_GEOBA</name>
<evidence type="ECO:0000313" key="5">
    <source>
        <dbReference type="Proteomes" id="UP001174909"/>
    </source>
</evidence>
<dbReference type="Proteomes" id="UP001174909">
    <property type="component" value="Unassembled WGS sequence"/>
</dbReference>
<gene>
    <name evidence="4" type="ORF">GBAR_LOCUS11246</name>
</gene>
<feature type="compositionally biased region" description="Polar residues" evidence="2">
    <location>
        <begin position="227"/>
        <end position="237"/>
    </location>
</feature>
<evidence type="ECO:0000256" key="2">
    <source>
        <dbReference type="SAM" id="MobiDB-lite"/>
    </source>
</evidence>
<dbReference type="Gene3D" id="2.30.29.30">
    <property type="entry name" value="Pleckstrin-homology domain (PH domain)/Phosphotyrosine-binding domain (PTB)"/>
    <property type="match status" value="1"/>
</dbReference>
<feature type="coiled-coil region" evidence="1">
    <location>
        <begin position="315"/>
        <end position="349"/>
    </location>
</feature>
<comment type="caution">
    <text evidence="4">The sequence shown here is derived from an EMBL/GenBank/DDBJ whole genome shotgun (WGS) entry which is preliminary data.</text>
</comment>
<feature type="region of interest" description="Disordered" evidence="2">
    <location>
        <begin position="14"/>
        <end position="33"/>
    </location>
</feature>
<dbReference type="SUPFAM" id="SSF50729">
    <property type="entry name" value="PH domain-like"/>
    <property type="match status" value="1"/>
</dbReference>
<feature type="coiled-coil region" evidence="1">
    <location>
        <begin position="389"/>
        <end position="423"/>
    </location>
</feature>
<protein>
    <submittedName>
        <fullName evidence="4">TBC1 domain family member 2B</fullName>
    </submittedName>
</protein>
<feature type="domain" description="PH" evidence="3">
    <location>
        <begin position="41"/>
        <end position="138"/>
    </location>
</feature>
<feature type="region of interest" description="Disordered" evidence="2">
    <location>
        <begin position="221"/>
        <end position="286"/>
    </location>
</feature>
<proteinExistence type="predicted"/>
<dbReference type="SMART" id="SM00233">
    <property type="entry name" value="PH"/>
    <property type="match status" value="1"/>
</dbReference>
<dbReference type="InterPro" id="IPR011993">
    <property type="entry name" value="PH-like_dom_sf"/>
</dbReference>
<keyword evidence="1" id="KW-0175">Coiled coil</keyword>
<dbReference type="EMBL" id="CASHTH010001697">
    <property type="protein sequence ID" value="CAI8018540.1"/>
    <property type="molecule type" value="Genomic_DNA"/>
</dbReference>
<reference evidence="4" key="1">
    <citation type="submission" date="2023-03" db="EMBL/GenBank/DDBJ databases">
        <authorList>
            <person name="Steffen K."/>
            <person name="Cardenas P."/>
        </authorList>
    </citation>
    <scope>NUCLEOTIDE SEQUENCE</scope>
</reference>
<dbReference type="Pfam" id="PF00169">
    <property type="entry name" value="PH"/>
    <property type="match status" value="1"/>
</dbReference>
<feature type="region of interest" description="Disordered" evidence="2">
    <location>
        <begin position="151"/>
        <end position="206"/>
    </location>
</feature>
<dbReference type="PROSITE" id="PS50003">
    <property type="entry name" value="PH_DOMAIN"/>
    <property type="match status" value="1"/>
</dbReference>
<evidence type="ECO:0000313" key="4">
    <source>
        <dbReference type="EMBL" id="CAI8018540.1"/>
    </source>
</evidence>
<sequence length="482" mass="54226">MEMLEVMDSAGYSWEEVKPPSPSPPSAENARLIPPDPVLKPQQLCGHLSKATRGPIKTWKSRWFVFEDHRCCLFYYNSQADFTPQGCINISNAVFSYSAEDSAKFQFEIRADGRVHYLQASSKDAMFYWLNQLQIRRKKYSKHTKKDVFKKKAVAGEQGGEVATGSPEDSGSDDDGDWDKVPDEMGPVEAPESRGGRPGLSSGSSFRERLSIKQQITGLFRPGQAAQPPSTHQQSTHESPRMKKRSDVLVEAPTRDISETCSGGAEVSPEHTSTVLTRSSMTDPPRISLSRKLLNKVTRHSQVLGGPYSSDCFHCHLNKTKMEELELELQRKEQEVADREAVNEFLRSEIRLADMKNKVKEELMTSGASGVNMADDKKVDILLQRDQTIAEYQGLLEEAIREKEHLTIEIESKKHEVQVLAEQIDLFTEAVAAKDHVVVDLTNKEAVEAYKNQNQFLSTELLEMNQLRSDDLAVNKQLVQLV</sequence>
<evidence type="ECO:0000256" key="1">
    <source>
        <dbReference type="SAM" id="Coils"/>
    </source>
</evidence>
<feature type="compositionally biased region" description="Polar residues" evidence="2">
    <location>
        <begin position="270"/>
        <end position="282"/>
    </location>
</feature>
<accession>A0AA35RVJ4</accession>